<name>A0A834C926_ORYME</name>
<gene>
    <name evidence="2" type="ORF">FQA47_006000</name>
</gene>
<dbReference type="Proteomes" id="UP000646548">
    <property type="component" value="Unassembled WGS sequence"/>
</dbReference>
<proteinExistence type="predicted"/>
<feature type="chain" id="PRO_5032493963" description="Secreted protein" evidence="1">
    <location>
        <begin position="20"/>
        <end position="89"/>
    </location>
</feature>
<evidence type="ECO:0000313" key="3">
    <source>
        <dbReference type="Proteomes" id="UP000646548"/>
    </source>
</evidence>
<organism evidence="2 3">
    <name type="scientific">Oryzias melastigma</name>
    <name type="common">Marine medaka</name>
    <dbReference type="NCBI Taxonomy" id="30732"/>
    <lineage>
        <taxon>Eukaryota</taxon>
        <taxon>Metazoa</taxon>
        <taxon>Chordata</taxon>
        <taxon>Craniata</taxon>
        <taxon>Vertebrata</taxon>
        <taxon>Euteleostomi</taxon>
        <taxon>Actinopterygii</taxon>
        <taxon>Neopterygii</taxon>
        <taxon>Teleostei</taxon>
        <taxon>Neoteleostei</taxon>
        <taxon>Acanthomorphata</taxon>
        <taxon>Ovalentaria</taxon>
        <taxon>Atherinomorphae</taxon>
        <taxon>Beloniformes</taxon>
        <taxon>Adrianichthyidae</taxon>
        <taxon>Oryziinae</taxon>
        <taxon>Oryzias</taxon>
    </lineage>
</organism>
<evidence type="ECO:0008006" key="4">
    <source>
        <dbReference type="Google" id="ProtNLM"/>
    </source>
</evidence>
<reference evidence="2" key="1">
    <citation type="journal article" name="BMC Genomics">
        <title>Long-read sequencing and de novo genome assembly of marine medaka (Oryzias melastigma).</title>
        <authorList>
            <person name="Liang P."/>
            <person name="Saqib H.S.A."/>
            <person name="Ni X."/>
            <person name="Shen Y."/>
        </authorList>
    </citation>
    <scope>NUCLEOTIDE SEQUENCE</scope>
    <source>
        <strain evidence="2">Bigg-433</strain>
    </source>
</reference>
<comment type="caution">
    <text evidence="2">The sequence shown here is derived from an EMBL/GenBank/DDBJ whole genome shotgun (WGS) entry which is preliminary data.</text>
</comment>
<accession>A0A834C926</accession>
<keyword evidence="1" id="KW-0732">Signal</keyword>
<evidence type="ECO:0000256" key="1">
    <source>
        <dbReference type="SAM" id="SignalP"/>
    </source>
</evidence>
<feature type="signal peptide" evidence="1">
    <location>
        <begin position="1"/>
        <end position="19"/>
    </location>
</feature>
<protein>
    <recommendedName>
        <fullName evidence="4">Secreted protein</fullName>
    </recommendedName>
</protein>
<dbReference type="AlphaFoldDB" id="A0A834C926"/>
<dbReference type="EMBL" id="WKFB01000368">
    <property type="protein sequence ID" value="KAF6725262.1"/>
    <property type="molecule type" value="Genomic_DNA"/>
</dbReference>
<sequence length="89" mass="9897">MDAWLGFFLRLLLVVSVSRFPVSANRRFGEFGTVRVGSRVFLLSCRPWEKEENELGETGAGELFVWRPSSSSCSCSSSSCSPSSFHQIT</sequence>
<evidence type="ECO:0000313" key="2">
    <source>
        <dbReference type="EMBL" id="KAF6725262.1"/>
    </source>
</evidence>